<accession>A0ABP0V441</accession>
<feature type="compositionally biased region" description="Polar residues" evidence="1">
    <location>
        <begin position="20"/>
        <end position="37"/>
    </location>
</feature>
<dbReference type="Proteomes" id="UP001497512">
    <property type="component" value="Chromosome 9"/>
</dbReference>
<organism evidence="2 3">
    <name type="scientific">Sphagnum troendelagicum</name>
    <dbReference type="NCBI Taxonomy" id="128251"/>
    <lineage>
        <taxon>Eukaryota</taxon>
        <taxon>Viridiplantae</taxon>
        <taxon>Streptophyta</taxon>
        <taxon>Embryophyta</taxon>
        <taxon>Bryophyta</taxon>
        <taxon>Sphagnophytina</taxon>
        <taxon>Sphagnopsida</taxon>
        <taxon>Sphagnales</taxon>
        <taxon>Sphagnaceae</taxon>
        <taxon>Sphagnum</taxon>
    </lineage>
</organism>
<dbReference type="EMBL" id="OZ019901">
    <property type="protein sequence ID" value="CAK9237208.1"/>
    <property type="molecule type" value="Genomic_DNA"/>
</dbReference>
<sequence>MFICRSSDLQVIEENLDSTNLSGGTVHQEDLMTSSSEPPGRSHMERLGKPTASQALVHDHRLLAGLRRKSNRSIRDRSEADISL</sequence>
<keyword evidence="3" id="KW-1185">Reference proteome</keyword>
<evidence type="ECO:0000256" key="1">
    <source>
        <dbReference type="SAM" id="MobiDB-lite"/>
    </source>
</evidence>
<evidence type="ECO:0000313" key="2">
    <source>
        <dbReference type="EMBL" id="CAK9237208.1"/>
    </source>
</evidence>
<proteinExistence type="predicted"/>
<reference evidence="2" key="1">
    <citation type="submission" date="2024-02" db="EMBL/GenBank/DDBJ databases">
        <authorList>
            <consortium name="ELIXIR-Norway"/>
            <consortium name="Elixir Norway"/>
        </authorList>
    </citation>
    <scope>NUCLEOTIDE SEQUENCE</scope>
</reference>
<protein>
    <submittedName>
        <fullName evidence="2">Uncharacterized protein</fullName>
    </submittedName>
</protein>
<evidence type="ECO:0000313" key="3">
    <source>
        <dbReference type="Proteomes" id="UP001497512"/>
    </source>
</evidence>
<gene>
    <name evidence="2" type="ORF">CSSPTR1EN2_LOCUS23588</name>
</gene>
<name>A0ABP0V441_9BRYO</name>
<feature type="region of interest" description="Disordered" evidence="1">
    <location>
        <begin position="20"/>
        <end position="46"/>
    </location>
</feature>